<dbReference type="AlphaFoldDB" id="A0A919RJ42"/>
<feature type="chain" id="PRO_5037218806" description="Peptidase C51 domain-containing protein" evidence="1">
    <location>
        <begin position="35"/>
        <end position="223"/>
    </location>
</feature>
<dbReference type="Proteomes" id="UP000606172">
    <property type="component" value="Unassembled WGS sequence"/>
</dbReference>
<reference evidence="3" key="1">
    <citation type="submission" date="2021-01" db="EMBL/GenBank/DDBJ databases">
        <title>Whole genome shotgun sequence of Sinosporangium siamense NBRC 109515.</title>
        <authorList>
            <person name="Komaki H."/>
            <person name="Tamura T."/>
        </authorList>
    </citation>
    <scope>NUCLEOTIDE SEQUENCE</scope>
    <source>
        <strain evidence="3">NBRC 109515</strain>
    </source>
</reference>
<gene>
    <name evidence="3" type="ORF">Ssi02_39860</name>
</gene>
<proteinExistence type="predicted"/>
<feature type="domain" description="Peptidase C51" evidence="2">
    <location>
        <begin position="112"/>
        <end position="196"/>
    </location>
</feature>
<dbReference type="RefSeq" id="WP_204027381.1">
    <property type="nucleotide sequence ID" value="NZ_BOOW01000026.1"/>
</dbReference>
<dbReference type="EMBL" id="BOOW01000026">
    <property type="protein sequence ID" value="GII93755.1"/>
    <property type="molecule type" value="Genomic_DNA"/>
</dbReference>
<keyword evidence="4" id="KW-1185">Reference proteome</keyword>
<evidence type="ECO:0000259" key="2">
    <source>
        <dbReference type="Pfam" id="PF05257"/>
    </source>
</evidence>
<evidence type="ECO:0000313" key="3">
    <source>
        <dbReference type="EMBL" id="GII93755.1"/>
    </source>
</evidence>
<keyword evidence="1" id="KW-0732">Signal</keyword>
<dbReference type="Pfam" id="PF05257">
    <property type="entry name" value="CHAP"/>
    <property type="match status" value="1"/>
</dbReference>
<sequence>MLKFPHTSKCVKRLAAGLIGAAIATGSVSGVAMADTHINPQPPQPAQSPMEIKAASLPQVSAKQLLDLATAQVGIKENASGGGTKFHQWYMGTERARETLARDGGGTASVYANAPWCNMFVSWVGDQLGIRPTLGWDAYTVAHAKWFQENARWGTAAQPGAVVFFAWGGGGTSDIEHVGFVVKDNGGSTITTVEGNTGNGAVEIRTRNKTDVVGYGYPVYAKV</sequence>
<dbReference type="Gene3D" id="3.90.1720.10">
    <property type="entry name" value="endopeptidase domain like (from Nostoc punctiforme)"/>
    <property type="match status" value="1"/>
</dbReference>
<protein>
    <recommendedName>
        <fullName evidence="2">Peptidase C51 domain-containing protein</fullName>
    </recommendedName>
</protein>
<evidence type="ECO:0000256" key="1">
    <source>
        <dbReference type="SAM" id="SignalP"/>
    </source>
</evidence>
<dbReference type="InterPro" id="IPR007921">
    <property type="entry name" value="CHAP_dom"/>
</dbReference>
<feature type="signal peptide" evidence="1">
    <location>
        <begin position="1"/>
        <end position="34"/>
    </location>
</feature>
<evidence type="ECO:0000313" key="4">
    <source>
        <dbReference type="Proteomes" id="UP000606172"/>
    </source>
</evidence>
<name>A0A919RJ42_9ACTN</name>
<accession>A0A919RJ42</accession>
<organism evidence="3 4">
    <name type="scientific">Sinosporangium siamense</name>
    <dbReference type="NCBI Taxonomy" id="1367973"/>
    <lineage>
        <taxon>Bacteria</taxon>
        <taxon>Bacillati</taxon>
        <taxon>Actinomycetota</taxon>
        <taxon>Actinomycetes</taxon>
        <taxon>Streptosporangiales</taxon>
        <taxon>Streptosporangiaceae</taxon>
        <taxon>Sinosporangium</taxon>
    </lineage>
</organism>
<comment type="caution">
    <text evidence="3">The sequence shown here is derived from an EMBL/GenBank/DDBJ whole genome shotgun (WGS) entry which is preliminary data.</text>
</comment>